<dbReference type="OrthoDB" id="9781023at2"/>
<dbReference type="AlphaFoldDB" id="A0A7V7QMS0"/>
<evidence type="ECO:0000259" key="2">
    <source>
        <dbReference type="Pfam" id="PF11760"/>
    </source>
</evidence>
<dbReference type="Pfam" id="PF11760">
    <property type="entry name" value="CbiG_N"/>
    <property type="match status" value="1"/>
</dbReference>
<proteinExistence type="predicted"/>
<dbReference type="InterPro" id="IPR038029">
    <property type="entry name" value="GbiG_N_sf"/>
</dbReference>
<feature type="domain" description="Cobalamin synthesis G N-terminal" evidence="2">
    <location>
        <begin position="53"/>
        <end position="133"/>
    </location>
</feature>
<dbReference type="Gene3D" id="3.40.50.11220">
    <property type="match status" value="1"/>
</dbReference>
<feature type="domain" description="CobE/GbiG C-terminal" evidence="1">
    <location>
        <begin position="223"/>
        <end position="341"/>
    </location>
</feature>
<dbReference type="PANTHER" id="PTHR37477">
    <property type="entry name" value="COBALT-PRECORRIN-5A HYDROLASE"/>
    <property type="match status" value="1"/>
</dbReference>
<dbReference type="Gene3D" id="3.30.420.180">
    <property type="entry name" value="CobE/GbiG C-terminal domain"/>
    <property type="match status" value="1"/>
</dbReference>
<evidence type="ECO:0000259" key="3">
    <source>
        <dbReference type="Pfam" id="PF11761"/>
    </source>
</evidence>
<keyword evidence="4" id="KW-0378">Hydrolase</keyword>
<keyword evidence="5" id="KW-1185">Reference proteome</keyword>
<evidence type="ECO:0000259" key="1">
    <source>
        <dbReference type="Pfam" id="PF01890"/>
    </source>
</evidence>
<dbReference type="InterPro" id="IPR021744">
    <property type="entry name" value="CbiG_N"/>
</dbReference>
<protein>
    <submittedName>
        <fullName evidence="4">Cobalt-precorrin 5A hydrolase</fullName>
    </submittedName>
</protein>
<name>A0A7V7QMS0_9FIRM</name>
<accession>A0A7V7QMS0</accession>
<evidence type="ECO:0000313" key="4">
    <source>
        <dbReference type="EMBL" id="KAB1439898.1"/>
    </source>
</evidence>
<dbReference type="SUPFAM" id="SSF159664">
    <property type="entry name" value="CobE/GbiG C-terminal domain-like"/>
    <property type="match status" value="1"/>
</dbReference>
<dbReference type="Proteomes" id="UP000461768">
    <property type="component" value="Unassembled WGS sequence"/>
</dbReference>
<feature type="domain" description="Cobalamin biosynthesis central region" evidence="3">
    <location>
        <begin position="138"/>
        <end position="220"/>
    </location>
</feature>
<dbReference type="InterPro" id="IPR021745">
    <property type="entry name" value="CbiG_mid"/>
</dbReference>
<dbReference type="GO" id="GO:0009236">
    <property type="term" value="P:cobalamin biosynthetic process"/>
    <property type="evidence" value="ECO:0007669"/>
    <property type="project" value="InterPro"/>
</dbReference>
<evidence type="ECO:0000313" key="5">
    <source>
        <dbReference type="Proteomes" id="UP000461768"/>
    </source>
</evidence>
<dbReference type="Pfam" id="PF11761">
    <property type="entry name" value="CbiG_mid"/>
    <property type="match status" value="1"/>
</dbReference>
<sequence length="352" mass="38744">MKLAIISFTSAGSLLNCKIKKLLANIHHCTCYYKGKTMQKEELTVVTQSLQEWCETMFSSVDGILFIGATGIAVRTIAPFVKDKTKDPLVLVIDEKANFVISLLSGHVGGGNELALTLSELLCATPVITTATDINEKFAVDVFAKKQNLHITDWKRAKEISASILEGKKIGLLSNLPIEGKIPDELVLVQEKKEDVIEEGICISLNENEKPFRSTLNLVPKTVIIGIGCKKDTSPKRLESFLLRTLEKQSICLSAIKCVASIDLKAKEDCILAFVNKYKIPFVTYSAKELLEVEGEFQESAFVKQITGVGNVCERAAIKSCKSGILLLDKQAHEGMTLAFAREKEMGGIRFE</sequence>
<dbReference type="Pfam" id="PF01890">
    <property type="entry name" value="CbiG_C"/>
    <property type="match status" value="1"/>
</dbReference>
<reference evidence="4 5" key="2">
    <citation type="submission" date="2020-02" db="EMBL/GenBank/DDBJ databases">
        <title>Candidatus Galacturonibacter soehngenii shows hetero-acetogenic catabolism of galacturonic acid but lacks a canonical carbon monoxide dehydrogenase/acetyl-CoA synthase complex.</title>
        <authorList>
            <person name="Diender M."/>
            <person name="Stouten G.R."/>
            <person name="Petersen J.F."/>
            <person name="Nielsen P.H."/>
            <person name="Dueholm M.S."/>
            <person name="Pronk J.T."/>
            <person name="Van Loosdrecht M.C.M."/>
        </authorList>
    </citation>
    <scope>NUCLEOTIDE SEQUENCE [LARGE SCALE GENOMIC DNA]</scope>
    <source>
        <strain evidence="4">GalUA</strain>
    </source>
</reference>
<dbReference type="InterPro" id="IPR052553">
    <property type="entry name" value="CbiG_hydrolase"/>
</dbReference>
<gene>
    <name evidence="4" type="ORF">F7O84_05815</name>
</gene>
<organism evidence="4 5">
    <name type="scientific">Candidatus Galacturonatibacter soehngenii</name>
    <dbReference type="NCBI Taxonomy" id="2307010"/>
    <lineage>
        <taxon>Bacteria</taxon>
        <taxon>Bacillati</taxon>
        <taxon>Bacillota</taxon>
        <taxon>Clostridia</taxon>
        <taxon>Lachnospirales</taxon>
        <taxon>Lachnospiraceae</taxon>
        <taxon>Candidatus Galacturonatibacter</taxon>
    </lineage>
</organism>
<dbReference type="RefSeq" id="WP_151142910.1">
    <property type="nucleotide sequence ID" value="NZ_WAGX01000004.1"/>
</dbReference>
<comment type="caution">
    <text evidence="4">The sequence shown here is derived from an EMBL/GenBank/DDBJ whole genome shotgun (WGS) entry which is preliminary data.</text>
</comment>
<dbReference type="EMBL" id="WAGX01000004">
    <property type="protein sequence ID" value="KAB1439898.1"/>
    <property type="molecule type" value="Genomic_DNA"/>
</dbReference>
<dbReference type="InterPro" id="IPR036518">
    <property type="entry name" value="CobE/GbiG_C_sf"/>
</dbReference>
<dbReference type="GO" id="GO:0016787">
    <property type="term" value="F:hydrolase activity"/>
    <property type="evidence" value="ECO:0007669"/>
    <property type="project" value="UniProtKB-KW"/>
</dbReference>
<reference evidence="4 5" key="1">
    <citation type="submission" date="2019-09" db="EMBL/GenBank/DDBJ databases">
        <authorList>
            <person name="Valk L.C."/>
        </authorList>
    </citation>
    <scope>NUCLEOTIDE SEQUENCE [LARGE SCALE GENOMIC DNA]</scope>
    <source>
        <strain evidence="4">GalUA</strain>
    </source>
</reference>
<dbReference type="PANTHER" id="PTHR37477:SF1">
    <property type="entry name" value="COBALT-PRECORRIN-5A HYDROLASE"/>
    <property type="match status" value="1"/>
</dbReference>
<dbReference type="SUPFAM" id="SSF159672">
    <property type="entry name" value="CbiG N-terminal domain-like"/>
    <property type="match status" value="1"/>
</dbReference>
<dbReference type="InterPro" id="IPR002750">
    <property type="entry name" value="CobE/GbiG_C"/>
</dbReference>